<sequence>MMKRMKYSIQILTALVLTLFLSSCSNDDDSIDTLNVFSATVNGSNLSDGLSNVALTGTIEIAFSHTLDSEAFEEALSLSDGQGEANYTSSLGNAGSKAVISYSGLNPGSTYTITVGQIALGENGESLDTGFSGSFSTTSEVEETKVPCTSATADCMEKIEVAEGAAVEFYSSYDIVSDQEFTWEEIEEVVIVIHGQNRDADEYFRYMTNAVGELGKLNNTLIISPEFKEEVNAADGELFWDNNWREGANSGNSGNAISSFSVLDEMVDYLTNTEKFPNLKEIKFAGHSSGAAMVQHYAFANTSEAAYPDYEFQYVVANNQYFYYPDGRRYNESSSEFYTPTDCTGYDFWPYGYETAPAYLDGMTQEDLLQQQITRNTIYLLGSDDTNTEGTLNTTDCAAILLGSNRLERGRNIFTFFETFYAENNQEKIEVPNVGHDADAMFNSDEFKSILSRD</sequence>
<dbReference type="PROSITE" id="PS51257">
    <property type="entry name" value="PROKAR_LIPOPROTEIN"/>
    <property type="match status" value="1"/>
</dbReference>
<proteinExistence type="predicted"/>
<keyword evidence="5" id="KW-1185">Reference proteome</keyword>
<dbReference type="EMBL" id="QBKQ01000005">
    <property type="protein sequence ID" value="PTX41445.1"/>
    <property type="molecule type" value="Genomic_DNA"/>
</dbReference>
<comment type="caution">
    <text evidence="4">The sequence shown here is derived from an EMBL/GenBank/DDBJ whole genome shotgun (WGS) entry which is preliminary data.</text>
</comment>
<dbReference type="Gene3D" id="3.40.50.1820">
    <property type="entry name" value="alpha/beta hydrolase"/>
    <property type="match status" value="1"/>
</dbReference>
<reference evidence="4 5" key="1">
    <citation type="submission" date="2018-04" db="EMBL/GenBank/DDBJ databases">
        <title>Genomic Encyclopedia of Archaeal and Bacterial Type Strains, Phase II (KMG-II): from individual species to whole genera.</title>
        <authorList>
            <person name="Goeker M."/>
        </authorList>
    </citation>
    <scope>NUCLEOTIDE SEQUENCE [LARGE SCALE GENOMIC DNA]</scope>
    <source>
        <strain evidence="4 5">DSM 23082</strain>
    </source>
</reference>
<dbReference type="InterPro" id="IPR029058">
    <property type="entry name" value="AB_hydrolase_fold"/>
</dbReference>
<feature type="signal peptide" evidence="2">
    <location>
        <begin position="1"/>
        <end position="27"/>
    </location>
</feature>
<feature type="chain" id="PRO_5015735546" evidence="2">
    <location>
        <begin position="28"/>
        <end position="454"/>
    </location>
</feature>
<evidence type="ECO:0000313" key="4">
    <source>
        <dbReference type="EMBL" id="PTX41445.1"/>
    </source>
</evidence>
<name>A0A2T6ACA1_9FLAO</name>
<dbReference type="SUPFAM" id="SSF53474">
    <property type="entry name" value="alpha/beta-Hydrolases"/>
    <property type="match status" value="1"/>
</dbReference>
<gene>
    <name evidence="4" type="ORF">C8P64_3245</name>
</gene>
<accession>A0A2T6ACA1</accession>
<dbReference type="Pfam" id="PF13205">
    <property type="entry name" value="Big_5"/>
    <property type="match status" value="1"/>
</dbReference>
<evidence type="ECO:0000259" key="3">
    <source>
        <dbReference type="Pfam" id="PF13205"/>
    </source>
</evidence>
<organism evidence="4 5">
    <name type="scientific">Christiangramia gaetbulicola</name>
    <dbReference type="NCBI Taxonomy" id="703340"/>
    <lineage>
        <taxon>Bacteria</taxon>
        <taxon>Pseudomonadati</taxon>
        <taxon>Bacteroidota</taxon>
        <taxon>Flavobacteriia</taxon>
        <taxon>Flavobacteriales</taxon>
        <taxon>Flavobacteriaceae</taxon>
        <taxon>Christiangramia</taxon>
    </lineage>
</organism>
<protein>
    <submittedName>
        <fullName evidence="4">Ig-like domain-containing protein</fullName>
    </submittedName>
</protein>
<dbReference type="PANTHER" id="PTHR35560:SF3">
    <property type="entry name" value="PEPTIDASE S9 PROLYL OLIGOPEPTIDASE CATALYTIC DOMAIN-CONTAINING PROTEIN"/>
    <property type="match status" value="1"/>
</dbReference>
<dbReference type="PANTHER" id="PTHR35560">
    <property type="entry name" value="BLL0132 PROTEIN"/>
    <property type="match status" value="1"/>
</dbReference>
<evidence type="ECO:0000256" key="1">
    <source>
        <dbReference type="ARBA" id="ARBA00022729"/>
    </source>
</evidence>
<evidence type="ECO:0000313" key="5">
    <source>
        <dbReference type="Proteomes" id="UP000244174"/>
    </source>
</evidence>
<dbReference type="InterPro" id="IPR032812">
    <property type="entry name" value="SbsA_Ig"/>
</dbReference>
<feature type="domain" description="SbsA Ig-like" evidence="3">
    <location>
        <begin position="40"/>
        <end position="137"/>
    </location>
</feature>
<keyword evidence="1 2" id="KW-0732">Signal</keyword>
<dbReference type="OrthoDB" id="1094867at2"/>
<evidence type="ECO:0000256" key="2">
    <source>
        <dbReference type="SAM" id="SignalP"/>
    </source>
</evidence>
<dbReference type="AlphaFoldDB" id="A0A2T6ACA1"/>
<dbReference type="Proteomes" id="UP000244174">
    <property type="component" value="Unassembled WGS sequence"/>
</dbReference>